<evidence type="ECO:0000256" key="4">
    <source>
        <dbReference type="ARBA" id="ARBA00022801"/>
    </source>
</evidence>
<evidence type="ECO:0000256" key="9">
    <source>
        <dbReference type="ARBA" id="ARBA00034617"/>
    </source>
</evidence>
<evidence type="ECO:0000256" key="3">
    <source>
        <dbReference type="ARBA" id="ARBA00022741"/>
    </source>
</evidence>
<comment type="function">
    <text evidence="11">Rep helicase is a single-stranded DNA-dependent ATPase involved in DNA replication; it can initiate unwinding at a nick in the DNA. It binds to the single-stranded DNA and acts in a progressive fashion along the DNA in the 3' to 5' direction.</text>
</comment>
<evidence type="ECO:0000256" key="12">
    <source>
        <dbReference type="PROSITE-ProRule" id="PRU00560"/>
    </source>
</evidence>
<keyword evidence="5 11" id="KW-0347">Helicase</keyword>
<evidence type="ECO:0000256" key="1">
    <source>
        <dbReference type="ARBA" id="ARBA00009922"/>
    </source>
</evidence>
<dbReference type="SUPFAM" id="SSF52540">
    <property type="entry name" value="P-loop containing nucleoside triphosphate hydrolases"/>
    <property type="match status" value="1"/>
</dbReference>
<dbReference type="Gene3D" id="1.10.486.10">
    <property type="entry name" value="PCRA, domain 4"/>
    <property type="match status" value="1"/>
</dbReference>
<name>A0AAX2J6B4_KINKI</name>
<dbReference type="EMBL" id="LS483426">
    <property type="protein sequence ID" value="SQH25432.1"/>
    <property type="molecule type" value="Genomic_DNA"/>
</dbReference>
<comment type="catalytic activity">
    <reaction evidence="10 11">
        <text>ATP + H2O = ADP + phosphate + H(+)</text>
        <dbReference type="Rhea" id="RHEA:13065"/>
        <dbReference type="ChEBI" id="CHEBI:15377"/>
        <dbReference type="ChEBI" id="CHEBI:15378"/>
        <dbReference type="ChEBI" id="CHEBI:30616"/>
        <dbReference type="ChEBI" id="CHEBI:43474"/>
        <dbReference type="ChEBI" id="CHEBI:456216"/>
        <dbReference type="EC" id="5.6.2.4"/>
    </reaction>
</comment>
<dbReference type="EC" id="5.6.2.4" evidence="11"/>
<keyword evidence="8 11" id="KW-0413">Isomerase</keyword>
<feature type="domain" description="UvrD-like helicase C-terminal" evidence="14">
    <location>
        <begin position="278"/>
        <end position="556"/>
    </location>
</feature>
<dbReference type="Gene3D" id="1.10.10.160">
    <property type="match status" value="1"/>
</dbReference>
<keyword evidence="3 11" id="KW-0547">Nucleotide-binding</keyword>
<gene>
    <name evidence="11 15" type="primary">rep</name>
    <name evidence="15" type="ORF">NCTC10529_01631</name>
</gene>
<keyword evidence="6 11" id="KW-0067">ATP-binding</keyword>
<feature type="binding site" evidence="12">
    <location>
        <begin position="22"/>
        <end position="29"/>
    </location>
    <ligand>
        <name>ATP</name>
        <dbReference type="ChEBI" id="CHEBI:30616"/>
    </ligand>
</feature>
<evidence type="ECO:0000259" key="13">
    <source>
        <dbReference type="PROSITE" id="PS51198"/>
    </source>
</evidence>
<dbReference type="PROSITE" id="PS51217">
    <property type="entry name" value="UVRD_HELICASE_CTER"/>
    <property type="match status" value="1"/>
</dbReference>
<dbReference type="GO" id="GO:0043138">
    <property type="term" value="F:3'-5' DNA helicase activity"/>
    <property type="evidence" value="ECO:0007669"/>
    <property type="project" value="UniProtKB-UniRule"/>
</dbReference>
<dbReference type="HAMAP" id="MF_01920">
    <property type="entry name" value="Helicase_Rep"/>
    <property type="match status" value="1"/>
</dbReference>
<evidence type="ECO:0000256" key="6">
    <source>
        <dbReference type="ARBA" id="ARBA00022840"/>
    </source>
</evidence>
<feature type="domain" description="UvrD-like helicase ATP-binding" evidence="13">
    <location>
        <begin position="1"/>
        <end position="277"/>
    </location>
</feature>
<dbReference type="PROSITE" id="PS51198">
    <property type="entry name" value="UVRD_HELICASE_ATP_BIND"/>
    <property type="match status" value="1"/>
</dbReference>
<dbReference type="RefSeq" id="WP_003786593.1">
    <property type="nucleotide sequence ID" value="NZ_CP091518.1"/>
</dbReference>
<evidence type="ECO:0000313" key="15">
    <source>
        <dbReference type="EMBL" id="SQH25432.1"/>
    </source>
</evidence>
<dbReference type="Gene3D" id="3.40.50.300">
    <property type="entry name" value="P-loop containing nucleotide triphosphate hydrolases"/>
    <property type="match status" value="2"/>
</dbReference>
<evidence type="ECO:0000256" key="2">
    <source>
        <dbReference type="ARBA" id="ARBA00022705"/>
    </source>
</evidence>
<dbReference type="Pfam" id="PF00580">
    <property type="entry name" value="UvrD-helicase"/>
    <property type="match status" value="1"/>
</dbReference>
<reference evidence="15 16" key="1">
    <citation type="submission" date="2018-06" db="EMBL/GenBank/DDBJ databases">
        <authorList>
            <consortium name="Pathogen Informatics"/>
            <person name="Doyle S."/>
        </authorList>
    </citation>
    <scope>NUCLEOTIDE SEQUENCE [LARGE SCALE GENOMIC DNA]</scope>
    <source>
        <strain evidence="15 16">NCTC10529</strain>
    </source>
</reference>
<dbReference type="PANTHER" id="PTHR11070">
    <property type="entry name" value="UVRD / RECB / PCRA DNA HELICASE FAMILY MEMBER"/>
    <property type="match status" value="1"/>
</dbReference>
<protein>
    <recommendedName>
        <fullName evidence="11">ATP-dependent DNA helicase Rep</fullName>
        <ecNumber evidence="11">5.6.2.4</ecNumber>
    </recommendedName>
    <alternativeName>
        <fullName evidence="11">DNA 3'-5' helicase Rep</fullName>
    </alternativeName>
</protein>
<dbReference type="GO" id="GO:0003697">
    <property type="term" value="F:single-stranded DNA binding"/>
    <property type="evidence" value="ECO:0007669"/>
    <property type="project" value="UniProtKB-UniRule"/>
</dbReference>
<sequence>MKLNPQQQEAVEYLGGALFVLAGAGSGKTRVITEKIAYMITQAGYKPHHIAAITFTNKAAKEMQERIALRLGKEHTRGLTVSTFHSLGMRILREEAPHIGYKRNFSILDSSDSGRIMGELLGSSGRESVFKAQHQISLWKNALITPEQAVQAACDDWERQIATVYASYQETLTHYQAVDFDDLIRLPTLLLQSNSEVRQKWQKRLRYLLIDECQDTNACQYTLMRLLAGFEGMFTAVGDDDQSIYAWRGANMENLRKLQDDYPQLKVIKLEQNYRSTARILKIANQVIANNAKLFPKTLWSNLGEGEPVRVVACENEQREAEFVVHQIAKNKIVYGAEYADFAVLYRGNHQARVFEEALRAARIPYKLSGGQSFYDKAEIKDVLAYMRLLANPNDDPAFLRAATTPKRGIGDTTLGKLNEYAKQHECSLFEAASSLHALSELSSKSRDSVQQFMALLHDYTRRAQDDDAGETVQDLLRDIQYEQHLQTSNEDSPKAAENRWRNVQDLCEWLARKGEDGERNLVNLSQTIALMTLLEGKDGEQIDAVNLSTLHASKGLEYPFVYLVGCEEGIFPHSDSVEEGGLEEERRLMYVGITRAKQQLTMTHCLKRKRQGVWQFNEPSRFFDEMPQSDLIISGRKSGNTPMTQAEGRAAAQNILAMLDKLSPPKLQE</sequence>
<dbReference type="GeneID" id="93262909"/>
<dbReference type="GO" id="GO:0000725">
    <property type="term" value="P:recombinational repair"/>
    <property type="evidence" value="ECO:0007669"/>
    <property type="project" value="TreeGrafter"/>
</dbReference>
<evidence type="ECO:0000313" key="16">
    <source>
        <dbReference type="Proteomes" id="UP000248598"/>
    </source>
</evidence>
<dbReference type="NCBIfam" id="TIGR01074">
    <property type="entry name" value="rep"/>
    <property type="match status" value="1"/>
</dbReference>
<dbReference type="GO" id="GO:0005829">
    <property type="term" value="C:cytosol"/>
    <property type="evidence" value="ECO:0007669"/>
    <property type="project" value="TreeGrafter"/>
</dbReference>
<dbReference type="InterPro" id="IPR000212">
    <property type="entry name" value="DNA_helicase_UvrD/REP"/>
</dbReference>
<evidence type="ECO:0000256" key="10">
    <source>
        <dbReference type="ARBA" id="ARBA00048988"/>
    </source>
</evidence>
<dbReference type="InterPro" id="IPR014016">
    <property type="entry name" value="UvrD-like_ATP-bd"/>
</dbReference>
<proteinExistence type="inferred from homology"/>
<comment type="similarity">
    <text evidence="1 11">Belongs to the helicase family. UvrD subfamily.</text>
</comment>
<evidence type="ECO:0000256" key="5">
    <source>
        <dbReference type="ARBA" id="ARBA00022806"/>
    </source>
</evidence>
<keyword evidence="7 11" id="KW-0238">DNA-binding</keyword>
<evidence type="ECO:0000259" key="14">
    <source>
        <dbReference type="PROSITE" id="PS51217"/>
    </source>
</evidence>
<accession>A0AAX2J6B4</accession>
<dbReference type="GO" id="GO:0005524">
    <property type="term" value="F:ATP binding"/>
    <property type="evidence" value="ECO:0007669"/>
    <property type="project" value="UniProtKB-UniRule"/>
</dbReference>
<evidence type="ECO:0000256" key="8">
    <source>
        <dbReference type="ARBA" id="ARBA00023235"/>
    </source>
</evidence>
<feature type="binding site" evidence="11">
    <location>
        <position position="275"/>
    </location>
    <ligand>
        <name>ATP</name>
        <dbReference type="ChEBI" id="CHEBI:30616"/>
    </ligand>
</feature>
<dbReference type="CDD" id="cd17932">
    <property type="entry name" value="DEXQc_UvrD"/>
    <property type="match status" value="1"/>
</dbReference>
<evidence type="ECO:0000256" key="11">
    <source>
        <dbReference type="HAMAP-Rule" id="MF_01920"/>
    </source>
</evidence>
<comment type="subunit">
    <text evidence="11">Homodimer.</text>
</comment>
<dbReference type="Pfam" id="PF13361">
    <property type="entry name" value="UvrD_C"/>
    <property type="match status" value="1"/>
</dbReference>
<dbReference type="InterPro" id="IPR014017">
    <property type="entry name" value="DNA_helicase_UvrD-like_C"/>
</dbReference>
<evidence type="ECO:0000256" key="7">
    <source>
        <dbReference type="ARBA" id="ARBA00023125"/>
    </source>
</evidence>
<keyword evidence="4 11" id="KW-0378">Hydrolase</keyword>
<dbReference type="GO" id="GO:0006260">
    <property type="term" value="P:DNA replication"/>
    <property type="evidence" value="ECO:0007669"/>
    <property type="project" value="UniProtKB-UniRule"/>
</dbReference>
<organism evidence="15 16">
    <name type="scientific">Kingella kingae</name>
    <dbReference type="NCBI Taxonomy" id="504"/>
    <lineage>
        <taxon>Bacteria</taxon>
        <taxon>Pseudomonadati</taxon>
        <taxon>Pseudomonadota</taxon>
        <taxon>Betaproteobacteria</taxon>
        <taxon>Neisseriales</taxon>
        <taxon>Neisseriaceae</taxon>
        <taxon>Kingella</taxon>
    </lineage>
</organism>
<dbReference type="Proteomes" id="UP000248598">
    <property type="component" value="Chromosome 1"/>
</dbReference>
<dbReference type="InterPro" id="IPR027417">
    <property type="entry name" value="P-loop_NTPase"/>
</dbReference>
<dbReference type="GO" id="GO:0016787">
    <property type="term" value="F:hydrolase activity"/>
    <property type="evidence" value="ECO:0007669"/>
    <property type="project" value="UniProtKB-UniRule"/>
</dbReference>
<dbReference type="InterPro" id="IPR005752">
    <property type="entry name" value="Helicase_Rep"/>
</dbReference>
<dbReference type="PANTHER" id="PTHR11070:SF64">
    <property type="entry name" value="ATP-DEPENDENT DNA HELICASE REP"/>
    <property type="match status" value="1"/>
</dbReference>
<keyword evidence="2 11" id="KW-0235">DNA replication</keyword>
<comment type="catalytic activity">
    <reaction evidence="9 11">
        <text>Couples ATP hydrolysis with the unwinding of duplex DNA by translocating in the 3'-5' direction.</text>
        <dbReference type="EC" id="5.6.2.4"/>
    </reaction>
</comment>
<dbReference type="AlphaFoldDB" id="A0AAX2J6B4"/>
<dbReference type="InterPro" id="IPR013986">
    <property type="entry name" value="DExx_box_DNA_helicase_dom_sf"/>
</dbReference>